<comment type="caution">
    <text evidence="1">The sequence shown here is derived from an EMBL/GenBank/DDBJ whole genome shotgun (WGS) entry which is preliminary data.</text>
</comment>
<dbReference type="EMBL" id="VSSQ01001703">
    <property type="protein sequence ID" value="MPM10512.1"/>
    <property type="molecule type" value="Genomic_DNA"/>
</dbReference>
<sequence>MNNKQKCEVYFKFHKESADAILHKIDEPTDLFL</sequence>
<dbReference type="AlphaFoldDB" id="A0A644X2Y1"/>
<gene>
    <name evidence="1" type="ORF">SDC9_56844</name>
</gene>
<proteinExistence type="predicted"/>
<name>A0A644X2Y1_9ZZZZ</name>
<protein>
    <submittedName>
        <fullName evidence="1">Uncharacterized protein</fullName>
    </submittedName>
</protein>
<accession>A0A644X2Y1</accession>
<reference evidence="1" key="1">
    <citation type="submission" date="2019-08" db="EMBL/GenBank/DDBJ databases">
        <authorList>
            <person name="Kucharzyk K."/>
            <person name="Murdoch R.W."/>
            <person name="Higgins S."/>
            <person name="Loffler F."/>
        </authorList>
    </citation>
    <scope>NUCLEOTIDE SEQUENCE</scope>
</reference>
<evidence type="ECO:0000313" key="1">
    <source>
        <dbReference type="EMBL" id="MPM10512.1"/>
    </source>
</evidence>
<organism evidence="1">
    <name type="scientific">bioreactor metagenome</name>
    <dbReference type="NCBI Taxonomy" id="1076179"/>
    <lineage>
        <taxon>unclassified sequences</taxon>
        <taxon>metagenomes</taxon>
        <taxon>ecological metagenomes</taxon>
    </lineage>
</organism>